<proteinExistence type="predicted"/>
<reference evidence="1 2" key="1">
    <citation type="journal article" date="2007" name="Nature">
        <title>Evolution of genes and genomes on the Drosophila phylogeny.</title>
        <authorList>
            <consortium name="Drosophila 12 Genomes Consortium"/>
            <person name="Clark A.G."/>
            <person name="Eisen M.B."/>
            <person name="Smith D.R."/>
            <person name="Bergman C.M."/>
            <person name="Oliver B."/>
            <person name="Markow T.A."/>
            <person name="Kaufman T.C."/>
            <person name="Kellis M."/>
            <person name="Gelbart W."/>
            <person name="Iyer V.N."/>
            <person name="Pollard D.A."/>
            <person name="Sackton T.B."/>
            <person name="Larracuente A.M."/>
            <person name="Singh N.D."/>
            <person name="Abad J.P."/>
            <person name="Abt D.N."/>
            <person name="Adryan B."/>
            <person name="Aguade M."/>
            <person name="Akashi H."/>
            <person name="Anderson W.W."/>
            <person name="Aquadro C.F."/>
            <person name="Ardell D.H."/>
            <person name="Arguello R."/>
            <person name="Artieri C.G."/>
            <person name="Barbash D.A."/>
            <person name="Barker D."/>
            <person name="Barsanti P."/>
            <person name="Batterham P."/>
            <person name="Batzoglou S."/>
            <person name="Begun D."/>
            <person name="Bhutkar A."/>
            <person name="Blanco E."/>
            <person name="Bosak S.A."/>
            <person name="Bradley R.K."/>
            <person name="Brand A.D."/>
            <person name="Brent M.R."/>
            <person name="Brooks A.N."/>
            <person name="Brown R.H."/>
            <person name="Butlin R.K."/>
            <person name="Caggese C."/>
            <person name="Calvi B.R."/>
            <person name="Bernardo de Carvalho A."/>
            <person name="Caspi A."/>
            <person name="Castrezana S."/>
            <person name="Celniker S.E."/>
            <person name="Chang J.L."/>
            <person name="Chapple C."/>
            <person name="Chatterji S."/>
            <person name="Chinwalla A."/>
            <person name="Civetta A."/>
            <person name="Clifton S.W."/>
            <person name="Comeron J.M."/>
            <person name="Costello J.C."/>
            <person name="Coyne J.A."/>
            <person name="Daub J."/>
            <person name="David R.G."/>
            <person name="Delcher A.L."/>
            <person name="Delehaunty K."/>
            <person name="Do C.B."/>
            <person name="Ebling H."/>
            <person name="Edwards K."/>
            <person name="Eickbush T."/>
            <person name="Evans J.D."/>
            <person name="Filipski A."/>
            <person name="Findeiss S."/>
            <person name="Freyhult E."/>
            <person name="Fulton L."/>
            <person name="Fulton R."/>
            <person name="Garcia A.C."/>
            <person name="Gardiner A."/>
            <person name="Garfield D.A."/>
            <person name="Garvin B.E."/>
            <person name="Gibson G."/>
            <person name="Gilbert D."/>
            <person name="Gnerre S."/>
            <person name="Godfrey J."/>
            <person name="Good R."/>
            <person name="Gotea V."/>
            <person name="Gravely B."/>
            <person name="Greenberg A.J."/>
            <person name="Griffiths-Jones S."/>
            <person name="Gross S."/>
            <person name="Guigo R."/>
            <person name="Gustafson E.A."/>
            <person name="Haerty W."/>
            <person name="Hahn M.W."/>
            <person name="Halligan D.L."/>
            <person name="Halpern A.L."/>
            <person name="Halter G.M."/>
            <person name="Han M.V."/>
            <person name="Heger A."/>
            <person name="Hillier L."/>
            <person name="Hinrichs A.S."/>
            <person name="Holmes I."/>
            <person name="Hoskins R.A."/>
            <person name="Hubisz M.J."/>
            <person name="Hultmark D."/>
            <person name="Huntley M.A."/>
            <person name="Jaffe D.B."/>
            <person name="Jagadeeshan S."/>
            <person name="Jeck W.R."/>
            <person name="Johnson J."/>
            <person name="Jones C.D."/>
            <person name="Jordan W.C."/>
            <person name="Karpen G.H."/>
            <person name="Kataoka E."/>
            <person name="Keightley P.D."/>
            <person name="Kheradpour P."/>
            <person name="Kirkness E.F."/>
            <person name="Koerich L.B."/>
            <person name="Kristiansen K."/>
            <person name="Kudrna D."/>
            <person name="Kulathinal R.J."/>
            <person name="Kumar S."/>
            <person name="Kwok R."/>
            <person name="Lander E."/>
            <person name="Langley C.H."/>
            <person name="Lapoint R."/>
            <person name="Lazzaro B.P."/>
            <person name="Lee S.J."/>
            <person name="Levesque L."/>
            <person name="Li R."/>
            <person name="Lin C.F."/>
            <person name="Lin M.F."/>
            <person name="Lindblad-Toh K."/>
            <person name="Llopart A."/>
            <person name="Long M."/>
            <person name="Low L."/>
            <person name="Lozovsky E."/>
            <person name="Lu J."/>
            <person name="Luo M."/>
            <person name="Machado C.A."/>
            <person name="Makalowski W."/>
            <person name="Marzo M."/>
            <person name="Matsuda M."/>
            <person name="Matzkin L."/>
            <person name="McAllister B."/>
            <person name="McBride C.S."/>
            <person name="McKernan B."/>
            <person name="McKernan K."/>
            <person name="Mendez-Lago M."/>
            <person name="Minx P."/>
            <person name="Mollenhauer M.U."/>
            <person name="Montooth K."/>
            <person name="Mount S.M."/>
            <person name="Mu X."/>
            <person name="Myers E."/>
            <person name="Negre B."/>
            <person name="Newfeld S."/>
            <person name="Nielsen R."/>
            <person name="Noor M.A."/>
            <person name="O'Grady P."/>
            <person name="Pachter L."/>
            <person name="Papaceit M."/>
            <person name="Parisi M.J."/>
            <person name="Parisi M."/>
            <person name="Parts L."/>
            <person name="Pedersen J.S."/>
            <person name="Pesole G."/>
            <person name="Phillippy A.M."/>
            <person name="Ponting C.P."/>
            <person name="Pop M."/>
            <person name="Porcelli D."/>
            <person name="Powell J.R."/>
            <person name="Prohaska S."/>
            <person name="Pruitt K."/>
            <person name="Puig M."/>
            <person name="Quesneville H."/>
            <person name="Ram K.R."/>
            <person name="Rand D."/>
            <person name="Rasmussen M.D."/>
            <person name="Reed L.K."/>
            <person name="Reenan R."/>
            <person name="Reily A."/>
            <person name="Remington K.A."/>
            <person name="Rieger T.T."/>
            <person name="Ritchie M.G."/>
            <person name="Robin C."/>
            <person name="Rogers Y.H."/>
            <person name="Rohde C."/>
            <person name="Rozas J."/>
            <person name="Rubenfield M.J."/>
            <person name="Ruiz A."/>
            <person name="Russo S."/>
            <person name="Salzberg S.L."/>
            <person name="Sanchez-Gracia A."/>
            <person name="Saranga D.J."/>
            <person name="Sato H."/>
            <person name="Schaeffer S.W."/>
            <person name="Schatz M.C."/>
            <person name="Schlenke T."/>
            <person name="Schwartz R."/>
            <person name="Segarra C."/>
            <person name="Singh R.S."/>
            <person name="Sirot L."/>
            <person name="Sirota M."/>
            <person name="Sisneros N.B."/>
            <person name="Smith C.D."/>
            <person name="Smith T.F."/>
            <person name="Spieth J."/>
            <person name="Stage D.E."/>
            <person name="Stark A."/>
            <person name="Stephan W."/>
            <person name="Strausberg R.L."/>
            <person name="Strempel S."/>
            <person name="Sturgill D."/>
            <person name="Sutton G."/>
            <person name="Sutton G.G."/>
            <person name="Tao W."/>
            <person name="Teichmann S."/>
            <person name="Tobari Y.N."/>
            <person name="Tomimura Y."/>
            <person name="Tsolas J.M."/>
            <person name="Valente V.L."/>
            <person name="Venter E."/>
            <person name="Venter J.C."/>
            <person name="Vicario S."/>
            <person name="Vieira F.G."/>
            <person name="Vilella A.J."/>
            <person name="Villasante A."/>
            <person name="Walenz B."/>
            <person name="Wang J."/>
            <person name="Wasserman M."/>
            <person name="Watts T."/>
            <person name="Wilson D."/>
            <person name="Wilson R.K."/>
            <person name="Wing R.A."/>
            <person name="Wolfner M.F."/>
            <person name="Wong A."/>
            <person name="Wong G.K."/>
            <person name="Wu C.I."/>
            <person name="Wu G."/>
            <person name="Yamamoto D."/>
            <person name="Yang H.P."/>
            <person name="Yang S.P."/>
            <person name="Yorke J.A."/>
            <person name="Yoshida K."/>
            <person name="Zdobnov E."/>
            <person name="Zhang P."/>
            <person name="Zhang Y."/>
            <person name="Zimin A.V."/>
            <person name="Baldwin J."/>
            <person name="Abdouelleil A."/>
            <person name="Abdulkadir J."/>
            <person name="Abebe A."/>
            <person name="Abera B."/>
            <person name="Abreu J."/>
            <person name="Acer S.C."/>
            <person name="Aftuck L."/>
            <person name="Alexander A."/>
            <person name="An P."/>
            <person name="Anderson E."/>
            <person name="Anderson S."/>
            <person name="Arachi H."/>
            <person name="Azer M."/>
            <person name="Bachantsang P."/>
            <person name="Barry A."/>
            <person name="Bayul T."/>
            <person name="Berlin A."/>
            <person name="Bessette D."/>
            <person name="Bloom T."/>
            <person name="Blye J."/>
            <person name="Boguslavskiy L."/>
            <person name="Bonnet C."/>
            <person name="Boukhgalter B."/>
            <person name="Bourzgui I."/>
            <person name="Brown A."/>
            <person name="Cahill P."/>
            <person name="Channer S."/>
            <person name="Cheshatsang Y."/>
            <person name="Chuda L."/>
            <person name="Citroen M."/>
            <person name="Collymore A."/>
            <person name="Cooke P."/>
            <person name="Costello M."/>
            <person name="D'Aco K."/>
            <person name="Daza R."/>
            <person name="De Haan G."/>
            <person name="DeGray S."/>
            <person name="DeMaso C."/>
            <person name="Dhargay N."/>
            <person name="Dooley K."/>
            <person name="Dooley E."/>
            <person name="Doricent M."/>
            <person name="Dorje P."/>
            <person name="Dorjee K."/>
            <person name="Dupes A."/>
            <person name="Elong R."/>
            <person name="Falk J."/>
            <person name="Farina A."/>
            <person name="Faro S."/>
            <person name="Ferguson D."/>
            <person name="Fisher S."/>
            <person name="Foley C.D."/>
            <person name="Franke A."/>
            <person name="Friedrich D."/>
            <person name="Gadbois L."/>
            <person name="Gearin G."/>
            <person name="Gearin C.R."/>
            <person name="Giannoukos G."/>
            <person name="Goode T."/>
            <person name="Graham J."/>
            <person name="Grandbois E."/>
            <person name="Grewal S."/>
            <person name="Gyaltsen K."/>
            <person name="Hafez N."/>
            <person name="Hagos B."/>
            <person name="Hall J."/>
            <person name="Henson C."/>
            <person name="Hollinger A."/>
            <person name="Honan T."/>
            <person name="Huard M.D."/>
            <person name="Hughes L."/>
            <person name="Hurhula B."/>
            <person name="Husby M.E."/>
            <person name="Kamat A."/>
            <person name="Kanga B."/>
            <person name="Kashin S."/>
            <person name="Khazanovich D."/>
            <person name="Kisner P."/>
            <person name="Lance K."/>
            <person name="Lara M."/>
            <person name="Lee W."/>
            <person name="Lennon N."/>
            <person name="Letendre F."/>
            <person name="LeVine R."/>
            <person name="Lipovsky A."/>
            <person name="Liu X."/>
            <person name="Liu J."/>
            <person name="Liu S."/>
            <person name="Lokyitsang T."/>
            <person name="Lokyitsang Y."/>
            <person name="Lubonja R."/>
            <person name="Lui A."/>
            <person name="MacDonald P."/>
            <person name="Magnisalis V."/>
            <person name="Maru K."/>
            <person name="Matthews C."/>
            <person name="McCusker W."/>
            <person name="McDonough S."/>
            <person name="Mehta T."/>
            <person name="Meldrim J."/>
            <person name="Meneus L."/>
            <person name="Mihai O."/>
            <person name="Mihalev A."/>
            <person name="Mihova T."/>
            <person name="Mittelman R."/>
            <person name="Mlenga V."/>
            <person name="Montmayeur A."/>
            <person name="Mulrain L."/>
            <person name="Navidi A."/>
            <person name="Naylor J."/>
            <person name="Negash T."/>
            <person name="Nguyen T."/>
            <person name="Nguyen N."/>
            <person name="Nicol R."/>
            <person name="Norbu C."/>
            <person name="Norbu N."/>
            <person name="Novod N."/>
            <person name="O'Neill B."/>
            <person name="Osman S."/>
            <person name="Markiewicz E."/>
            <person name="Oyono O.L."/>
            <person name="Patti C."/>
            <person name="Phunkhang P."/>
            <person name="Pierre F."/>
            <person name="Priest M."/>
            <person name="Raghuraman S."/>
            <person name="Rege F."/>
            <person name="Reyes R."/>
            <person name="Rise C."/>
            <person name="Rogov P."/>
            <person name="Ross K."/>
            <person name="Ryan E."/>
            <person name="Settipalli S."/>
            <person name="Shea T."/>
            <person name="Sherpa N."/>
            <person name="Shi L."/>
            <person name="Shih D."/>
            <person name="Sparrow T."/>
            <person name="Spaulding J."/>
            <person name="Stalker J."/>
            <person name="Stange-Thomann N."/>
            <person name="Stavropoulos S."/>
            <person name="Stone C."/>
            <person name="Strader C."/>
            <person name="Tesfaye S."/>
            <person name="Thomson T."/>
            <person name="Thoulutsang Y."/>
            <person name="Thoulutsang D."/>
            <person name="Topham K."/>
            <person name="Topping I."/>
            <person name="Tsamla T."/>
            <person name="Vassiliev H."/>
            <person name="Vo A."/>
            <person name="Wangchuk T."/>
            <person name="Wangdi T."/>
            <person name="Weiand M."/>
            <person name="Wilkinson J."/>
            <person name="Wilson A."/>
            <person name="Yadav S."/>
            <person name="Young G."/>
            <person name="Yu Q."/>
            <person name="Zembek L."/>
            <person name="Zhong D."/>
            <person name="Zimmer A."/>
            <person name="Zwirko Z."/>
            <person name="Jaffe D.B."/>
            <person name="Alvarez P."/>
            <person name="Brockman W."/>
            <person name="Butler J."/>
            <person name="Chin C."/>
            <person name="Gnerre S."/>
            <person name="Grabherr M."/>
            <person name="Kleber M."/>
            <person name="Mauceli E."/>
            <person name="MacCallum I."/>
        </authorList>
    </citation>
    <scope>NUCLEOTIDE SEQUENCE [LARGE SCALE GENOMIC DNA]</scope>
    <source>
        <strain evidence="2">Rob3c / Tucson 14021-0248.25</strain>
    </source>
</reference>
<gene>
    <name evidence="1" type="primary">Dsec\GM14784</name>
    <name evidence="1" type="ORF">Dsec_GM14784</name>
</gene>
<evidence type="ECO:0000313" key="2">
    <source>
        <dbReference type="Proteomes" id="UP000001292"/>
    </source>
</evidence>
<accession>B4HXH4</accession>
<protein>
    <submittedName>
        <fullName evidence="1">GM14784</fullName>
    </submittedName>
</protein>
<name>B4HXH4_DROSE</name>
<dbReference type="AlphaFoldDB" id="B4HXH4"/>
<keyword evidence="2" id="KW-1185">Reference proteome</keyword>
<evidence type="ECO:0000313" key="1">
    <source>
        <dbReference type="EMBL" id="EDW51754.1"/>
    </source>
</evidence>
<sequence>MAKEGSLQSMWTTMRQSADSTFQFHSVQLWTDVYHFHCPAKDMFLKEKFAYLAPQQREVSAARFQLMSGLTRSEHALIPDEASQIKPANLTA</sequence>
<dbReference type="HOGENOM" id="CLU_2415632_0_0_1"/>
<dbReference type="EMBL" id="CH480818">
    <property type="protein sequence ID" value="EDW51754.1"/>
    <property type="molecule type" value="Genomic_DNA"/>
</dbReference>
<organism evidence="2">
    <name type="scientific">Drosophila sechellia</name>
    <name type="common">Fruit fly</name>
    <dbReference type="NCBI Taxonomy" id="7238"/>
    <lineage>
        <taxon>Eukaryota</taxon>
        <taxon>Metazoa</taxon>
        <taxon>Ecdysozoa</taxon>
        <taxon>Arthropoda</taxon>
        <taxon>Hexapoda</taxon>
        <taxon>Insecta</taxon>
        <taxon>Pterygota</taxon>
        <taxon>Neoptera</taxon>
        <taxon>Endopterygota</taxon>
        <taxon>Diptera</taxon>
        <taxon>Brachycera</taxon>
        <taxon>Muscomorpha</taxon>
        <taxon>Ephydroidea</taxon>
        <taxon>Drosophilidae</taxon>
        <taxon>Drosophila</taxon>
        <taxon>Sophophora</taxon>
    </lineage>
</organism>
<dbReference type="Proteomes" id="UP000001292">
    <property type="component" value="Unassembled WGS sequence"/>
</dbReference>